<dbReference type="GO" id="GO:1902600">
    <property type="term" value="P:proton transmembrane transport"/>
    <property type="evidence" value="ECO:0007669"/>
    <property type="project" value="InterPro"/>
</dbReference>
<evidence type="ECO:0000256" key="4">
    <source>
        <dbReference type="ARBA" id="ARBA00022475"/>
    </source>
</evidence>
<keyword evidence="5 9" id="KW-0812">Transmembrane</keyword>
<feature type="transmembrane region" description="Helical" evidence="9">
    <location>
        <begin position="218"/>
        <end position="234"/>
    </location>
</feature>
<comment type="subcellular location">
    <subcellularLocation>
        <location evidence="1">Cell membrane</location>
        <topology evidence="1">Multi-pass membrane protein</topology>
    </subcellularLocation>
</comment>
<feature type="transmembrane region" description="Helical" evidence="9">
    <location>
        <begin position="154"/>
        <end position="173"/>
    </location>
</feature>
<dbReference type="Pfam" id="PF00999">
    <property type="entry name" value="Na_H_Exchanger"/>
    <property type="match status" value="1"/>
</dbReference>
<dbReference type="GO" id="GO:0015297">
    <property type="term" value="F:antiporter activity"/>
    <property type="evidence" value="ECO:0007669"/>
    <property type="project" value="UniProtKB-KW"/>
</dbReference>
<dbReference type="OrthoDB" id="643057at2"/>
<evidence type="ECO:0000313" key="11">
    <source>
        <dbReference type="EMBL" id="PZE18854.1"/>
    </source>
</evidence>
<evidence type="ECO:0000256" key="5">
    <source>
        <dbReference type="ARBA" id="ARBA00022692"/>
    </source>
</evidence>
<feature type="transmembrane region" description="Helical" evidence="9">
    <location>
        <begin position="279"/>
        <end position="304"/>
    </location>
</feature>
<dbReference type="InterPro" id="IPR038770">
    <property type="entry name" value="Na+/solute_symporter_sf"/>
</dbReference>
<evidence type="ECO:0000259" key="10">
    <source>
        <dbReference type="Pfam" id="PF00999"/>
    </source>
</evidence>
<feature type="transmembrane region" description="Helical" evidence="9">
    <location>
        <begin position="379"/>
        <end position="399"/>
    </location>
</feature>
<keyword evidence="7" id="KW-0406">Ion transport</keyword>
<organism evidence="11 12">
    <name type="scientific">Putridiphycobacter roseus</name>
    <dbReference type="NCBI Taxonomy" id="2219161"/>
    <lineage>
        <taxon>Bacteria</taxon>
        <taxon>Pseudomonadati</taxon>
        <taxon>Bacteroidota</taxon>
        <taxon>Flavobacteriia</taxon>
        <taxon>Flavobacteriales</taxon>
        <taxon>Crocinitomicaceae</taxon>
        <taxon>Putridiphycobacter</taxon>
    </lineage>
</organism>
<gene>
    <name evidence="11" type="ORF">DNU06_03220</name>
</gene>
<feature type="transmembrane region" description="Helical" evidence="9">
    <location>
        <begin position="240"/>
        <end position="259"/>
    </location>
</feature>
<dbReference type="InterPro" id="IPR006153">
    <property type="entry name" value="Cation/H_exchanger_TM"/>
</dbReference>
<feature type="transmembrane region" description="Helical" evidence="9">
    <location>
        <begin position="342"/>
        <end position="359"/>
    </location>
</feature>
<dbReference type="EMBL" id="QKSB01000001">
    <property type="protein sequence ID" value="PZE18854.1"/>
    <property type="molecule type" value="Genomic_DNA"/>
</dbReference>
<dbReference type="Gene3D" id="1.20.1530.20">
    <property type="match status" value="1"/>
</dbReference>
<feature type="transmembrane region" description="Helical" evidence="9">
    <location>
        <begin position="6"/>
        <end position="24"/>
    </location>
</feature>
<dbReference type="PANTHER" id="PTHR32507">
    <property type="entry name" value="NA(+)/H(+) ANTIPORTER 1"/>
    <property type="match status" value="1"/>
</dbReference>
<dbReference type="Proteomes" id="UP000249248">
    <property type="component" value="Unassembled WGS sequence"/>
</dbReference>
<comment type="caution">
    <text evidence="11">The sequence shown here is derived from an EMBL/GenBank/DDBJ whole genome shotgun (WGS) entry which is preliminary data.</text>
</comment>
<evidence type="ECO:0000256" key="9">
    <source>
        <dbReference type="SAM" id="Phobius"/>
    </source>
</evidence>
<sequence>MTTYTLIIAISSIIIISFIFNIVAKRTNIPSVLLLIGLGVCIKEFGADYFGISIDFDPGILEIIGNVGLVMIVLEAALDLDLKREKMGMIWRSFLVALIALVGSSFAIAYIIIYMIPGSASLYQALIYAIPLSIMSSAIIIPSVGGLKGSKKEFMVYESTFSDILGIMFFYFMLEAEAGATAGKIAIDVGLNIGVTILVSIVLSYILVYIFQKLTSQVKLFLVISVLMMLYALGKTFHLSSLLIILTFGLILNNTPVFFRGRLSKVVNRETVKPIMHDFHILTLESAFVIRTFFFVLFGMFITLSSIVDWRVAVISLAIVGALYVVRFILLKLIVQRDIVPQLYIAPRGLITILLFFVIDSHVGEDGINHLRIVNFDTGILLFVILITSLVMTLGLIIYRGDNVKDVLLNQMPGMKVDKDTDLSEQEDDYDDIIKHNVEEQDFKGF</sequence>
<evidence type="ECO:0000256" key="7">
    <source>
        <dbReference type="ARBA" id="ARBA00023065"/>
    </source>
</evidence>
<feature type="transmembrane region" description="Helical" evidence="9">
    <location>
        <begin position="94"/>
        <end position="116"/>
    </location>
</feature>
<evidence type="ECO:0000256" key="1">
    <source>
        <dbReference type="ARBA" id="ARBA00004651"/>
    </source>
</evidence>
<accession>A0A2W1N4W6</accession>
<keyword evidence="6 9" id="KW-1133">Transmembrane helix</keyword>
<keyword evidence="4" id="KW-1003">Cell membrane</keyword>
<reference evidence="11 12" key="1">
    <citation type="submission" date="2018-06" db="EMBL/GenBank/DDBJ databases">
        <title>The draft genome sequence of Crocinitomix sp. SM1701.</title>
        <authorList>
            <person name="Zhang X."/>
        </authorList>
    </citation>
    <scope>NUCLEOTIDE SEQUENCE [LARGE SCALE GENOMIC DNA]</scope>
    <source>
        <strain evidence="11 12">SM1701</strain>
    </source>
</reference>
<feature type="domain" description="Cation/H+ exchanger transmembrane" evidence="10">
    <location>
        <begin position="15"/>
        <end position="394"/>
    </location>
</feature>
<keyword evidence="8 9" id="KW-0472">Membrane</keyword>
<dbReference type="PANTHER" id="PTHR32507:SF0">
    <property type="entry name" value="NA(+)_H(+) ANTIPORTER 2-RELATED"/>
    <property type="match status" value="1"/>
</dbReference>
<feature type="transmembrane region" description="Helical" evidence="9">
    <location>
        <begin position="122"/>
        <end position="142"/>
    </location>
</feature>
<name>A0A2W1N4W6_9FLAO</name>
<feature type="transmembrane region" description="Helical" evidence="9">
    <location>
        <begin position="31"/>
        <end position="51"/>
    </location>
</feature>
<evidence type="ECO:0000256" key="6">
    <source>
        <dbReference type="ARBA" id="ARBA00022989"/>
    </source>
</evidence>
<dbReference type="GO" id="GO:0005886">
    <property type="term" value="C:plasma membrane"/>
    <property type="evidence" value="ECO:0007669"/>
    <property type="project" value="UniProtKB-SubCell"/>
</dbReference>
<feature type="transmembrane region" description="Helical" evidence="9">
    <location>
        <begin position="310"/>
        <end position="330"/>
    </location>
</feature>
<feature type="transmembrane region" description="Helical" evidence="9">
    <location>
        <begin position="63"/>
        <end position="82"/>
    </location>
</feature>
<protein>
    <submittedName>
        <fullName evidence="11">Sodium:proton exchanger</fullName>
    </submittedName>
</protein>
<keyword evidence="2" id="KW-0813">Transport</keyword>
<dbReference type="RefSeq" id="WP_111061756.1">
    <property type="nucleotide sequence ID" value="NZ_JBHUCU010000007.1"/>
</dbReference>
<evidence type="ECO:0000256" key="2">
    <source>
        <dbReference type="ARBA" id="ARBA00022448"/>
    </source>
</evidence>
<evidence type="ECO:0000313" key="12">
    <source>
        <dbReference type="Proteomes" id="UP000249248"/>
    </source>
</evidence>
<evidence type="ECO:0000256" key="3">
    <source>
        <dbReference type="ARBA" id="ARBA00022449"/>
    </source>
</evidence>
<dbReference type="AlphaFoldDB" id="A0A2W1N4W6"/>
<feature type="transmembrane region" description="Helical" evidence="9">
    <location>
        <begin position="185"/>
        <end position="211"/>
    </location>
</feature>
<evidence type="ECO:0000256" key="8">
    <source>
        <dbReference type="ARBA" id="ARBA00023136"/>
    </source>
</evidence>
<keyword evidence="12" id="KW-1185">Reference proteome</keyword>
<proteinExistence type="predicted"/>
<keyword evidence="3" id="KW-0050">Antiport</keyword>